<keyword evidence="3" id="KW-1185">Reference proteome</keyword>
<dbReference type="InterPro" id="IPR002826">
    <property type="entry name" value="MptE-like"/>
</dbReference>
<reference evidence="2" key="1">
    <citation type="journal article" date="2019" name="PLoS Negl. Trop. Dis.">
        <title>Revisiting the worldwide diversity of Leptospira species in the environment.</title>
        <authorList>
            <person name="Vincent A.T."/>
            <person name="Schiettekatte O."/>
            <person name="Bourhy P."/>
            <person name="Veyrier F.J."/>
            <person name="Picardeau M."/>
        </authorList>
    </citation>
    <scope>NUCLEOTIDE SEQUENCE [LARGE SCALE GENOMIC DNA]</scope>
    <source>
        <strain evidence="2">201300427</strain>
    </source>
</reference>
<dbReference type="AlphaFoldDB" id="A0A4R9LYD1"/>
<dbReference type="EMBL" id="RQHW01000031">
    <property type="protein sequence ID" value="TGN19374.1"/>
    <property type="molecule type" value="Genomic_DNA"/>
</dbReference>
<evidence type="ECO:0000313" key="2">
    <source>
        <dbReference type="EMBL" id="TGN19374.1"/>
    </source>
</evidence>
<dbReference type="PANTHER" id="PTHR41786">
    <property type="entry name" value="MOTILITY ACCESSORY FACTOR MAF"/>
    <property type="match status" value="1"/>
</dbReference>
<protein>
    <submittedName>
        <fullName evidence="2">DUF115 domain-containing protein</fullName>
    </submittedName>
</protein>
<dbReference type="Proteomes" id="UP000298058">
    <property type="component" value="Unassembled WGS sequence"/>
</dbReference>
<accession>A0A4R9LYD1</accession>
<dbReference type="Pfam" id="PF01973">
    <property type="entry name" value="MptE-like"/>
    <property type="match status" value="1"/>
</dbReference>
<proteinExistence type="predicted"/>
<comment type="caution">
    <text evidence="2">The sequence shown here is derived from an EMBL/GenBank/DDBJ whole genome shotgun (WGS) entry which is preliminary data.</text>
</comment>
<sequence length="422" mass="49151">MRLHGDKIKRWIFWEPFSEVANNPYFQKKWERIAEEMTEKGIDFVLLPPDPHSEEWQSEWKLFLSRSEGSQISIEFFPFPYYSRFAAKEITEFKSNLSRQKNLHEEINQSTQSFFQKIWTQNYLKNLFCIDRKEHIFWLDGISLEGKSVLFVGASPSLEEIVSEIPKIRKNIILLASDTCLGFLLHHSILPDAVLSMDPGRGTLFHFLPEIPKSVKIITWLGGNPHLFSLPNPIYLVNTNHPFDQLIGHYWNSEAVSEKRSEAAKEVWKEFENPSLNLIGMAIAFAERGKADKLILAGVSFKEESGKSHCKGTGYESYRLPQATRKTTYEALHRRLYGKERSGKNLLAWDSIWNRKESVSILPFSEYILEKSNITGMRNENEFHWMSSFRGNPQVKQSLWERAFQEFPHAVSLSTLKRWKLA</sequence>
<feature type="domain" description="6-hydroxymethylpterin diphosphokinase MptE-like" evidence="1">
    <location>
        <begin position="122"/>
        <end position="301"/>
    </location>
</feature>
<dbReference type="RefSeq" id="WP_135760136.1">
    <property type="nucleotide sequence ID" value="NZ_RQHW01000031.1"/>
</dbReference>
<name>A0A4R9LYD1_9LEPT</name>
<evidence type="ECO:0000259" key="1">
    <source>
        <dbReference type="Pfam" id="PF01973"/>
    </source>
</evidence>
<dbReference type="PANTHER" id="PTHR41786:SF1">
    <property type="entry name" value="6-HYDROXYMETHYLPTERIN DIPHOSPHOKINASE MPTE-LIKE DOMAIN-CONTAINING PROTEIN"/>
    <property type="match status" value="1"/>
</dbReference>
<gene>
    <name evidence="2" type="ORF">EHS15_08495</name>
</gene>
<dbReference type="OrthoDB" id="335210at2"/>
<evidence type="ECO:0000313" key="3">
    <source>
        <dbReference type="Proteomes" id="UP000298058"/>
    </source>
</evidence>
<organism evidence="2 3">
    <name type="scientific">Leptospira idonii</name>
    <dbReference type="NCBI Taxonomy" id="1193500"/>
    <lineage>
        <taxon>Bacteria</taxon>
        <taxon>Pseudomonadati</taxon>
        <taxon>Spirochaetota</taxon>
        <taxon>Spirochaetia</taxon>
        <taxon>Leptospirales</taxon>
        <taxon>Leptospiraceae</taxon>
        <taxon>Leptospira</taxon>
    </lineage>
</organism>